<organism evidence="2 3">
    <name type="scientific">Halteria grandinella</name>
    <dbReference type="NCBI Taxonomy" id="5974"/>
    <lineage>
        <taxon>Eukaryota</taxon>
        <taxon>Sar</taxon>
        <taxon>Alveolata</taxon>
        <taxon>Ciliophora</taxon>
        <taxon>Intramacronucleata</taxon>
        <taxon>Spirotrichea</taxon>
        <taxon>Stichotrichia</taxon>
        <taxon>Sporadotrichida</taxon>
        <taxon>Halteriidae</taxon>
        <taxon>Halteria</taxon>
    </lineage>
</organism>
<gene>
    <name evidence="2" type="ORF">FGO68_gene15966</name>
</gene>
<feature type="region of interest" description="Disordered" evidence="1">
    <location>
        <begin position="18"/>
        <end position="38"/>
    </location>
</feature>
<evidence type="ECO:0000313" key="3">
    <source>
        <dbReference type="Proteomes" id="UP000785679"/>
    </source>
</evidence>
<reference evidence="2" key="1">
    <citation type="submission" date="2019-06" db="EMBL/GenBank/DDBJ databases">
        <authorList>
            <person name="Zheng W."/>
        </authorList>
    </citation>
    <scope>NUCLEOTIDE SEQUENCE</scope>
    <source>
        <strain evidence="2">QDHG01</strain>
    </source>
</reference>
<feature type="region of interest" description="Disordered" evidence="1">
    <location>
        <begin position="209"/>
        <end position="249"/>
    </location>
</feature>
<keyword evidence="3" id="KW-1185">Reference proteome</keyword>
<sequence length="249" mass="27943">MTQVLPAGNELQLLKQGHSSSLHDGASQGKHGGVGDLDQSIEQTSNSLMAKNLTTGSGQQAAHYEVPSLASMLYEFTNREQDLVQACFRTGNYVSLRDMPDELNPNNVLQAMRERQEKAAIISAINSQNRKLFTALGGGGGMFQKFEWIPDEFGLQEETKKKEREEKKQRQQWLHTEEFNPAKIKPAAKYQYPFLGKDEVYTHTFLLMKGQGPSGSMRPDSFSESSDPRVSPSQLQPYQKAVFKTQLKQ</sequence>
<accession>A0A8J8T1L9</accession>
<proteinExistence type="predicted"/>
<dbReference type="OrthoDB" id="541713at2759"/>
<dbReference type="PANTHER" id="PTHR40430">
    <property type="entry name" value="T. BRUCEI SPP.-SPECIFIC PROTEIN"/>
    <property type="match status" value="1"/>
</dbReference>
<dbReference type="Proteomes" id="UP000785679">
    <property type="component" value="Unassembled WGS sequence"/>
</dbReference>
<dbReference type="EMBL" id="RRYP01010681">
    <property type="protein sequence ID" value="TNV78231.1"/>
    <property type="molecule type" value="Genomic_DNA"/>
</dbReference>
<evidence type="ECO:0000256" key="1">
    <source>
        <dbReference type="SAM" id="MobiDB-lite"/>
    </source>
</evidence>
<comment type="caution">
    <text evidence="2">The sequence shown here is derived from an EMBL/GenBank/DDBJ whole genome shotgun (WGS) entry which is preliminary data.</text>
</comment>
<dbReference type="AlphaFoldDB" id="A0A8J8T1L9"/>
<evidence type="ECO:0000313" key="2">
    <source>
        <dbReference type="EMBL" id="TNV78231.1"/>
    </source>
</evidence>
<name>A0A8J8T1L9_HALGN</name>
<dbReference type="PANTHER" id="PTHR40430:SF1">
    <property type="entry name" value="T. BRUCEI SPP.-SPECIFIC PROTEIN"/>
    <property type="match status" value="1"/>
</dbReference>
<protein>
    <submittedName>
        <fullName evidence="2">Uncharacterized protein</fullName>
    </submittedName>
</protein>